<dbReference type="InterPro" id="IPR029063">
    <property type="entry name" value="SAM-dependent_MTases_sf"/>
</dbReference>
<proteinExistence type="predicted"/>
<dbReference type="EC" id="2.1.1.163" evidence="1"/>
<dbReference type="AlphaFoldDB" id="A0A075FM33"/>
<dbReference type="PANTHER" id="PTHR43591:SF24">
    <property type="entry name" value="2-METHOXY-6-POLYPRENYL-1,4-BENZOQUINOL METHYLASE, MITOCHONDRIAL"/>
    <property type="match status" value="1"/>
</dbReference>
<evidence type="ECO:0000313" key="1">
    <source>
        <dbReference type="EMBL" id="AIE92429.1"/>
    </source>
</evidence>
<organism evidence="1">
    <name type="scientific">uncultured marine group II/III euryarchaeote AD1000_22_H02</name>
    <dbReference type="NCBI Taxonomy" id="1457738"/>
    <lineage>
        <taxon>Archaea</taxon>
        <taxon>Methanobacteriati</taxon>
        <taxon>Methanobacteriota</taxon>
        <taxon>environmental samples</taxon>
    </lineage>
</organism>
<keyword evidence="1" id="KW-0489">Methyltransferase</keyword>
<reference evidence="1" key="1">
    <citation type="journal article" date="2014" name="Genome Biol. Evol.">
        <title>Pangenome evidence for extensive interdomain horizontal transfer affecting lineage core and shell genes in uncultured planktonic thaumarchaeota and euryarchaeota.</title>
        <authorList>
            <person name="Deschamps P."/>
            <person name="Zivanovic Y."/>
            <person name="Moreira D."/>
            <person name="Rodriguez-Valera F."/>
            <person name="Lopez-Garcia P."/>
        </authorList>
    </citation>
    <scope>NUCLEOTIDE SEQUENCE</scope>
</reference>
<keyword evidence="1" id="KW-0808">Transferase</keyword>
<accession>A0A075FM33</accession>
<dbReference type="PANTHER" id="PTHR43591">
    <property type="entry name" value="METHYLTRANSFERASE"/>
    <property type="match status" value="1"/>
</dbReference>
<dbReference type="GO" id="GO:0032259">
    <property type="term" value="P:methylation"/>
    <property type="evidence" value="ECO:0007669"/>
    <property type="project" value="UniProtKB-KW"/>
</dbReference>
<dbReference type="EMBL" id="KF900365">
    <property type="protein sequence ID" value="AIE92429.1"/>
    <property type="molecule type" value="Genomic_DNA"/>
</dbReference>
<name>A0A075FM33_9EURY</name>
<dbReference type="GO" id="GO:0043770">
    <property type="term" value="F:demethylmenaquinone methyltransferase activity"/>
    <property type="evidence" value="ECO:0007669"/>
    <property type="project" value="UniProtKB-EC"/>
</dbReference>
<dbReference type="Gene3D" id="3.40.50.150">
    <property type="entry name" value="Vaccinia Virus protein VP39"/>
    <property type="match status" value="1"/>
</dbReference>
<sequence>MDTERIGAEDWSELQRNLEESIPVYDRVNGFATLGQVSKWRRMVRDRLPHGDRVLEVGCGPGSFAEDVVGGDLVCLDPIPEMLRVAKARVDPKRAARGDSVVEFVEGVAEELPFEDASFDAVCSLFSFRDWYDKRAGLAEALRVLRPGGTVVIVDPAKMNRLHGVLGWLWMRLWVGAYARLLFRRSDHPWKWLAKTYRSFGTTRDYVRMLEEVGFVDVRAKVVFPGMATIWQASSP</sequence>
<gene>
    <name evidence="1" type="primary">ubiE</name>
</gene>
<dbReference type="CDD" id="cd02440">
    <property type="entry name" value="AdoMet_MTases"/>
    <property type="match status" value="1"/>
</dbReference>
<dbReference type="Pfam" id="PF01209">
    <property type="entry name" value="Ubie_methyltran"/>
    <property type="match status" value="1"/>
</dbReference>
<dbReference type="SUPFAM" id="SSF53335">
    <property type="entry name" value="S-adenosyl-L-methionine-dependent methyltransferases"/>
    <property type="match status" value="1"/>
</dbReference>
<protein>
    <submittedName>
        <fullName evidence="1">Methyltransferase type 11 (UbiE)</fullName>
        <ecNumber evidence="1">2.1.1.163</ecNumber>
    </submittedName>
</protein>